<dbReference type="InterPro" id="IPR006115">
    <property type="entry name" value="6PGDH_NADP-bd"/>
</dbReference>
<gene>
    <name evidence="14" type="ORF">IMCC12053_1061</name>
</gene>
<dbReference type="SMART" id="SM01350">
    <property type="entry name" value="6PGD"/>
    <property type="match status" value="1"/>
</dbReference>
<sequence>MSQARIGLIGLGVMGANLSLNIADNGFPVAVYNRTSSVTDEFVASSGDLADKLSPAHTLEALVASLTTPRAVIIMVAAGAVDAVIDELKPHLDKGDMIIDAGNANFHDTRRREAALKNDGLNFIGMGVSGGEEGARFGPSIMAGGDIASFEVIRDILEAISAKHNGQPCADHFGPDGAGHFVKTVHNGIEYADMQMIAEVYGLLRDGDKRPTAEIGKLFEAWDQGPLNSYLIEISGKVLQAVDEKTGNPLVDMIVDKAGQKGTGRWTAIEALSLGQSPSTIEAAVAGRSWSSEKETREAGEAIFADIQPQAGAETLSDADLEKALLAAKIIAYDQGIKLLAAASEEYKWDLDLASCAEVWRAGCIIRSALLDDMASAVREGLPHTQLIFAPRFAQIIREGSSALRRVVASAALRGLPTPAFSNALAYFDTMRMGRGTTDLIQGQRDFFGAHSFERTDGGKGHHGPWASDVAHSAALTD</sequence>
<protein>
    <recommendedName>
        <fullName evidence="6 12">6-phosphogluconate dehydrogenase, decarboxylating</fullName>
        <ecNumber evidence="5 12">1.1.1.44</ecNumber>
    </recommendedName>
</protein>
<evidence type="ECO:0000256" key="11">
    <source>
        <dbReference type="ARBA" id="ARBA00048640"/>
    </source>
</evidence>
<dbReference type="GO" id="GO:0019521">
    <property type="term" value="P:D-gluconate metabolic process"/>
    <property type="evidence" value="ECO:0007669"/>
    <property type="project" value="UniProtKB-KW"/>
</dbReference>
<dbReference type="SUPFAM" id="SSF51735">
    <property type="entry name" value="NAD(P)-binding Rossmann-fold domains"/>
    <property type="match status" value="1"/>
</dbReference>
<comment type="pathway">
    <text evidence="2 12 13">Carbohydrate degradation; pentose phosphate pathway; D-ribulose 5-phosphate from D-glucose 6-phosphate (oxidative stage): step 3/3.</text>
</comment>
<comment type="subunit">
    <text evidence="4 12">Homodimer.</text>
</comment>
<dbReference type="Gene3D" id="1.10.1040.10">
    <property type="entry name" value="N-(1-d-carboxylethyl)-l-norvaline Dehydrogenase, domain 2"/>
    <property type="match status" value="1"/>
</dbReference>
<dbReference type="InterPro" id="IPR006114">
    <property type="entry name" value="6PGDH_C"/>
</dbReference>
<comment type="catalytic activity">
    <reaction evidence="11 12 13">
        <text>6-phospho-D-gluconate + NADP(+) = D-ribulose 5-phosphate + CO2 + NADPH</text>
        <dbReference type="Rhea" id="RHEA:10116"/>
        <dbReference type="ChEBI" id="CHEBI:16526"/>
        <dbReference type="ChEBI" id="CHEBI:57783"/>
        <dbReference type="ChEBI" id="CHEBI:58121"/>
        <dbReference type="ChEBI" id="CHEBI:58349"/>
        <dbReference type="ChEBI" id="CHEBI:58759"/>
        <dbReference type="EC" id="1.1.1.44"/>
    </reaction>
</comment>
<evidence type="ECO:0000313" key="14">
    <source>
        <dbReference type="EMBL" id="ALI55009.1"/>
    </source>
</evidence>
<evidence type="ECO:0000256" key="8">
    <source>
        <dbReference type="ARBA" id="ARBA00023002"/>
    </source>
</evidence>
<name>A0A0P0A8Y7_9RHOB</name>
<dbReference type="GO" id="GO:0050661">
    <property type="term" value="F:NADP binding"/>
    <property type="evidence" value="ECO:0007669"/>
    <property type="project" value="InterPro"/>
</dbReference>
<dbReference type="InterPro" id="IPR008927">
    <property type="entry name" value="6-PGluconate_DH-like_C_sf"/>
</dbReference>
<evidence type="ECO:0000256" key="1">
    <source>
        <dbReference type="ARBA" id="ARBA00002526"/>
    </source>
</evidence>
<evidence type="ECO:0000256" key="5">
    <source>
        <dbReference type="ARBA" id="ARBA00013011"/>
    </source>
</evidence>
<reference evidence="14 15" key="1">
    <citation type="submission" date="2015-05" db="EMBL/GenBank/DDBJ databases">
        <authorList>
            <person name="Wang D.B."/>
            <person name="Wang M."/>
        </authorList>
    </citation>
    <scope>NUCLEOTIDE SEQUENCE [LARGE SCALE GENOMIC DNA]</scope>
    <source>
        <strain evidence="14 15">IMCC 12053</strain>
    </source>
</reference>
<evidence type="ECO:0000313" key="15">
    <source>
        <dbReference type="Proteomes" id="UP000064920"/>
    </source>
</evidence>
<keyword evidence="10 12" id="KW-0570">Pentose shunt</keyword>
<proteinExistence type="inferred from homology"/>
<evidence type="ECO:0000256" key="2">
    <source>
        <dbReference type="ARBA" id="ARBA00004874"/>
    </source>
</evidence>
<evidence type="ECO:0000256" key="3">
    <source>
        <dbReference type="ARBA" id="ARBA00008419"/>
    </source>
</evidence>
<dbReference type="Gene3D" id="3.40.50.720">
    <property type="entry name" value="NAD(P)-binding Rossmann-like Domain"/>
    <property type="match status" value="1"/>
</dbReference>
<keyword evidence="8 12" id="KW-0560">Oxidoreductase</keyword>
<dbReference type="FunFam" id="1.10.1040.10:FF:000032">
    <property type="entry name" value="6-phosphogluconate dehydrogenase, decarboxylating"/>
    <property type="match status" value="1"/>
</dbReference>
<dbReference type="OrthoDB" id="9804542at2"/>
<dbReference type="PROSITE" id="PS00461">
    <property type="entry name" value="6PGD"/>
    <property type="match status" value="1"/>
</dbReference>
<dbReference type="SUPFAM" id="SSF48179">
    <property type="entry name" value="6-phosphogluconate dehydrogenase C-terminal domain-like"/>
    <property type="match status" value="1"/>
</dbReference>
<dbReference type="InterPro" id="IPR006113">
    <property type="entry name" value="6PGDH_Gnd/GntZ"/>
</dbReference>
<dbReference type="InterPro" id="IPR013328">
    <property type="entry name" value="6PGD_dom2"/>
</dbReference>
<dbReference type="NCBIfam" id="TIGR00873">
    <property type="entry name" value="gnd"/>
    <property type="match status" value="1"/>
</dbReference>
<evidence type="ECO:0000256" key="10">
    <source>
        <dbReference type="ARBA" id="ARBA00023126"/>
    </source>
</evidence>
<dbReference type="NCBIfam" id="NF006765">
    <property type="entry name" value="PRK09287.1"/>
    <property type="match status" value="1"/>
</dbReference>
<dbReference type="KEGG" id="cmar:IMCC12053_1061"/>
<evidence type="ECO:0000256" key="13">
    <source>
        <dbReference type="RuleBase" id="RU000485"/>
    </source>
</evidence>
<dbReference type="PRINTS" id="PR00076">
    <property type="entry name" value="6PGDHDRGNASE"/>
</dbReference>
<evidence type="ECO:0000256" key="9">
    <source>
        <dbReference type="ARBA" id="ARBA00023064"/>
    </source>
</evidence>
<dbReference type="Pfam" id="PF03446">
    <property type="entry name" value="NAD_binding_2"/>
    <property type="match status" value="1"/>
</dbReference>
<accession>A0A0P0A8Y7</accession>
<evidence type="ECO:0000256" key="12">
    <source>
        <dbReference type="PIRNR" id="PIRNR000109"/>
    </source>
</evidence>
<keyword evidence="9 13" id="KW-0311">Gluconate utilization</keyword>
<dbReference type="Proteomes" id="UP000064920">
    <property type="component" value="Chromosome"/>
</dbReference>
<dbReference type="UniPathway" id="UPA00115">
    <property type="reaction ID" value="UER00410"/>
</dbReference>
<organism evidence="14 15">
    <name type="scientific">Celeribacter marinus</name>
    <dbReference type="NCBI Taxonomy" id="1397108"/>
    <lineage>
        <taxon>Bacteria</taxon>
        <taxon>Pseudomonadati</taxon>
        <taxon>Pseudomonadota</taxon>
        <taxon>Alphaproteobacteria</taxon>
        <taxon>Rhodobacterales</taxon>
        <taxon>Roseobacteraceae</taxon>
        <taxon>Celeribacter</taxon>
    </lineage>
</organism>
<dbReference type="InterPro" id="IPR006183">
    <property type="entry name" value="Pgluconate_DH"/>
</dbReference>
<dbReference type="GO" id="GO:0004616">
    <property type="term" value="F:phosphogluconate dehydrogenase (decarboxylating) activity"/>
    <property type="evidence" value="ECO:0007669"/>
    <property type="project" value="UniProtKB-EC"/>
</dbReference>
<dbReference type="PIRSF" id="PIRSF000109">
    <property type="entry name" value="6PGD"/>
    <property type="match status" value="1"/>
</dbReference>
<dbReference type="RefSeq" id="WP_062216360.1">
    <property type="nucleotide sequence ID" value="NZ_CP012023.1"/>
</dbReference>
<evidence type="ECO:0000256" key="7">
    <source>
        <dbReference type="ARBA" id="ARBA00022857"/>
    </source>
</evidence>
<keyword evidence="15" id="KW-1185">Reference proteome</keyword>
<keyword evidence="7 12" id="KW-0521">NADP</keyword>
<dbReference type="STRING" id="1397108.IMCC12053_1061"/>
<dbReference type="InterPro" id="IPR036291">
    <property type="entry name" value="NAD(P)-bd_dom_sf"/>
</dbReference>
<dbReference type="AlphaFoldDB" id="A0A0P0A8Y7"/>
<dbReference type="Pfam" id="PF00393">
    <property type="entry name" value="6PGD"/>
    <property type="match status" value="1"/>
</dbReference>
<dbReference type="EC" id="1.1.1.44" evidence="5 12"/>
<dbReference type="PATRIC" id="fig|1397108.4.peg.1089"/>
<evidence type="ECO:0000256" key="6">
    <source>
        <dbReference type="ARBA" id="ARBA00018193"/>
    </source>
</evidence>
<dbReference type="InterPro" id="IPR006184">
    <property type="entry name" value="6PGdom_BS"/>
</dbReference>
<comment type="function">
    <text evidence="1 12">Catalyzes the oxidative decarboxylation of 6-phosphogluconate to ribulose 5-phosphate and CO(2), with concomitant reduction of NADP to NADPH.</text>
</comment>
<dbReference type="EMBL" id="CP012023">
    <property type="protein sequence ID" value="ALI55009.1"/>
    <property type="molecule type" value="Genomic_DNA"/>
</dbReference>
<comment type="similarity">
    <text evidence="3 12 13">Belongs to the 6-phosphogluconate dehydrogenase family.</text>
</comment>
<dbReference type="Gene3D" id="1.20.5.320">
    <property type="entry name" value="6-Phosphogluconate Dehydrogenase, domain 3"/>
    <property type="match status" value="1"/>
</dbReference>
<dbReference type="FunFam" id="3.40.50.720:FF:000007">
    <property type="entry name" value="6-phosphogluconate dehydrogenase, decarboxylating"/>
    <property type="match status" value="1"/>
</dbReference>
<dbReference type="GO" id="GO:0006098">
    <property type="term" value="P:pentose-phosphate shunt"/>
    <property type="evidence" value="ECO:0007669"/>
    <property type="project" value="UniProtKB-UniPathway"/>
</dbReference>
<dbReference type="PANTHER" id="PTHR11811">
    <property type="entry name" value="6-PHOSPHOGLUCONATE DEHYDROGENASE"/>
    <property type="match status" value="1"/>
</dbReference>
<evidence type="ECO:0000256" key="4">
    <source>
        <dbReference type="ARBA" id="ARBA00011738"/>
    </source>
</evidence>